<evidence type="ECO:0008006" key="4">
    <source>
        <dbReference type="Google" id="ProtNLM"/>
    </source>
</evidence>
<reference evidence="2 3" key="1">
    <citation type="journal article" date="2015" name="Genome Biol. Evol.">
        <title>Comparative Genomics of a Bacterivorous Green Alga Reveals Evolutionary Causalities and Consequences of Phago-Mixotrophic Mode of Nutrition.</title>
        <authorList>
            <person name="Burns J.A."/>
            <person name="Paasch A."/>
            <person name="Narechania A."/>
            <person name="Kim E."/>
        </authorList>
    </citation>
    <scope>NUCLEOTIDE SEQUENCE [LARGE SCALE GENOMIC DNA]</scope>
    <source>
        <strain evidence="2 3">PLY_AMNH</strain>
    </source>
</reference>
<comment type="caution">
    <text evidence="2">The sequence shown here is derived from an EMBL/GenBank/DDBJ whole genome shotgun (WGS) entry which is preliminary data.</text>
</comment>
<feature type="non-terminal residue" evidence="2">
    <location>
        <position position="1"/>
    </location>
</feature>
<feature type="non-terminal residue" evidence="2">
    <location>
        <position position="988"/>
    </location>
</feature>
<evidence type="ECO:0000256" key="1">
    <source>
        <dbReference type="SAM" id="MobiDB-lite"/>
    </source>
</evidence>
<dbReference type="AlphaFoldDB" id="A0AAE0KPA9"/>
<feature type="region of interest" description="Disordered" evidence="1">
    <location>
        <begin position="145"/>
        <end position="167"/>
    </location>
</feature>
<name>A0AAE0KPA9_9CHLO</name>
<dbReference type="SUPFAM" id="SSF158791">
    <property type="entry name" value="MgtE N-terminal domain-like"/>
    <property type="match status" value="1"/>
</dbReference>
<keyword evidence="3" id="KW-1185">Reference proteome</keyword>
<proteinExistence type="predicted"/>
<dbReference type="Proteomes" id="UP001190700">
    <property type="component" value="Unassembled WGS sequence"/>
</dbReference>
<evidence type="ECO:0000313" key="3">
    <source>
        <dbReference type="Proteomes" id="UP001190700"/>
    </source>
</evidence>
<protein>
    <recommendedName>
        <fullName evidence="4">Magnesium transporter MgtE intracellular domain-containing protein</fullName>
    </recommendedName>
</protein>
<organism evidence="2 3">
    <name type="scientific">Cymbomonas tetramitiformis</name>
    <dbReference type="NCBI Taxonomy" id="36881"/>
    <lineage>
        <taxon>Eukaryota</taxon>
        <taxon>Viridiplantae</taxon>
        <taxon>Chlorophyta</taxon>
        <taxon>Pyramimonadophyceae</taxon>
        <taxon>Pyramimonadales</taxon>
        <taxon>Pyramimonadaceae</taxon>
        <taxon>Cymbomonas</taxon>
    </lineage>
</organism>
<sequence>GSRLRQGAHGDGLMTDRWARLRAGASQEASSLQGEKLKSAGDGLVDGMVPWREWKAMVEAREEAEATQELTERLDSAELEALNATLGEVVDMPVAGASVGEENGRSAPEELEHKRVLLQETDARVKARSDSEALVESRARVRRIIQGNDEEDKQEEPSAGGKSFKKGKAWSSALNTLRMCVLRPSQKHTREEAAVLLDLLRSLSNSHLDPSEPVSLTDVAAQLVSLARTVPDSVGDAVKCRVLACYVTAMDPAAAAQVLSTLSSLPSLRAAPTSIEQPVEGEGLALAARVLQSMDCSAAVQVVASAEARAAAMLLRVEGVQLAELEERVHAVTELREQAAAQLKTTTRASDPETLARELTGLIDPTLGGEMALQLAVKGRFRGILGAALAELEAKEWGAVLGLLGPRIVAKLLAEVHEQDASLDRAAALIQVLPSMTLLAQTLEQLQLMEPELATSILLELSNDEAAKHIAVLQMMTGDVAACLVESLESGAVAKMLRLLSAAAAAPFVRQMSPESLVPLIARFLDEDFAVRLLRCLPIAQISKVLDALEMRQVMRLLRALNLPDELAPEEELDPMAAALPARALSRILVKMECSASMGALSLMDSAEAATYLADMEPDSVYTILSAGNAKDVARITLLLDYTMALPVMSRMTPAMCKTVLDHVPPMQAVEYFEAMSAGHAVEVMNMLEPGHCMRIVERMRLPKSVRLLGDMDAAGLGALLELDGDSRLVQDVGAWPNGLPEGIWEVILPGIAPRSTARALMLMNAVKAGLRVESSLSESPNMVTAVQMVDSARMAAIVQTMVSRTGAAVLQSLTSEHAADTLVRMIRHFSAKVAGICEILPPRVVATVCCAMPEHSAVAILTQVDISTNARVVECLEPRPAARRLELMSSDRMLKARTQEAALLSPHLSGQYPPPPPFQLPSLRLWAAVPGSADSAVDGHFGRGMKAPPPWHRCERGSARGDHPSARVGLQAGGWLLHFQRRGQLFA</sequence>
<gene>
    <name evidence="2" type="ORF">CYMTET_35107</name>
</gene>
<dbReference type="EMBL" id="LGRX02022346">
    <property type="protein sequence ID" value="KAK3255723.1"/>
    <property type="molecule type" value="Genomic_DNA"/>
</dbReference>
<accession>A0AAE0KPA9</accession>
<evidence type="ECO:0000313" key="2">
    <source>
        <dbReference type="EMBL" id="KAK3255723.1"/>
    </source>
</evidence>